<dbReference type="InterPro" id="IPR014729">
    <property type="entry name" value="Rossmann-like_a/b/a_fold"/>
</dbReference>
<dbReference type="PANTHER" id="PTHR11922">
    <property type="entry name" value="GMP SYNTHASE-RELATED"/>
    <property type="match status" value="1"/>
</dbReference>
<dbReference type="PROSITE" id="PS51553">
    <property type="entry name" value="GMPS_ATP_PPASE"/>
    <property type="match status" value="1"/>
</dbReference>
<dbReference type="Pfam" id="PF00958">
    <property type="entry name" value="GMP_synt_C"/>
    <property type="match status" value="1"/>
</dbReference>
<dbReference type="Pfam" id="PF00117">
    <property type="entry name" value="GATase"/>
    <property type="match status" value="1"/>
</dbReference>
<dbReference type="PRINTS" id="PR00096">
    <property type="entry name" value="GATASE"/>
</dbReference>
<keyword evidence="7 9" id="KW-0067">ATP-binding</keyword>
<evidence type="ECO:0000256" key="8">
    <source>
        <dbReference type="ARBA" id="ARBA00022962"/>
    </source>
</evidence>
<dbReference type="NCBIfam" id="TIGR00888">
    <property type="entry name" value="guaA_Nterm"/>
    <property type="match status" value="1"/>
</dbReference>
<dbReference type="STRING" id="1307763.L21SP4_00885"/>
<dbReference type="HAMAP" id="MF_00344">
    <property type="entry name" value="GMP_synthase"/>
    <property type="match status" value="1"/>
</dbReference>
<dbReference type="NCBIfam" id="NF000848">
    <property type="entry name" value="PRK00074.1"/>
    <property type="match status" value="1"/>
</dbReference>
<organism evidence="12 13">
    <name type="scientific">Kiritimatiella glycovorans</name>
    <dbReference type="NCBI Taxonomy" id="1307763"/>
    <lineage>
        <taxon>Bacteria</taxon>
        <taxon>Pseudomonadati</taxon>
        <taxon>Kiritimatiellota</taxon>
        <taxon>Kiritimatiellia</taxon>
        <taxon>Kiritimatiellales</taxon>
        <taxon>Kiritimatiellaceae</taxon>
        <taxon>Kiritimatiella</taxon>
    </lineage>
</organism>
<dbReference type="FunFam" id="3.40.50.880:FF:000001">
    <property type="entry name" value="GMP synthase [glutamine-hydrolyzing]"/>
    <property type="match status" value="1"/>
</dbReference>
<proteinExistence type="inferred from homology"/>
<comment type="function">
    <text evidence="1 9">Catalyzes the synthesis of GMP from XMP.</text>
</comment>
<dbReference type="InterPro" id="IPR022955">
    <property type="entry name" value="GMP_synthase"/>
</dbReference>
<accession>A0A0G3ECV2</accession>
<evidence type="ECO:0000256" key="3">
    <source>
        <dbReference type="ARBA" id="ARBA00022598"/>
    </source>
</evidence>
<dbReference type="GO" id="GO:0003921">
    <property type="term" value="F:GMP synthase activity"/>
    <property type="evidence" value="ECO:0007669"/>
    <property type="project" value="InterPro"/>
</dbReference>
<dbReference type="PANTHER" id="PTHR11922:SF2">
    <property type="entry name" value="GMP SYNTHASE [GLUTAMINE-HYDROLYZING]"/>
    <property type="match status" value="1"/>
</dbReference>
<comment type="subunit">
    <text evidence="9">Homodimer.</text>
</comment>
<comment type="pathway">
    <text evidence="2 9">Purine metabolism; GMP biosynthesis; GMP from XMP (L-Gln route): step 1/1.</text>
</comment>
<evidence type="ECO:0000256" key="5">
    <source>
        <dbReference type="ARBA" id="ARBA00022749"/>
    </source>
</evidence>
<dbReference type="InterPro" id="IPR001674">
    <property type="entry name" value="GMP_synth_C"/>
</dbReference>
<evidence type="ECO:0000256" key="6">
    <source>
        <dbReference type="ARBA" id="ARBA00022755"/>
    </source>
</evidence>
<feature type="active site" evidence="9">
    <location>
        <position position="181"/>
    </location>
</feature>
<dbReference type="SUPFAM" id="SSF52402">
    <property type="entry name" value="Adenine nucleotide alpha hydrolases-like"/>
    <property type="match status" value="1"/>
</dbReference>
<keyword evidence="4 9" id="KW-0547">Nucleotide-binding</keyword>
<dbReference type="GO" id="GO:0005829">
    <property type="term" value="C:cytosol"/>
    <property type="evidence" value="ECO:0007669"/>
    <property type="project" value="TreeGrafter"/>
</dbReference>
<dbReference type="Pfam" id="PF02540">
    <property type="entry name" value="NAD_synthase"/>
    <property type="match status" value="1"/>
</dbReference>
<dbReference type="UniPathway" id="UPA00189">
    <property type="reaction ID" value="UER00296"/>
</dbReference>
<dbReference type="EMBL" id="CP010904">
    <property type="protein sequence ID" value="AKJ64148.1"/>
    <property type="molecule type" value="Genomic_DNA"/>
</dbReference>
<dbReference type="Proteomes" id="UP000035268">
    <property type="component" value="Chromosome"/>
</dbReference>
<dbReference type="SUPFAM" id="SSF54810">
    <property type="entry name" value="GMP synthetase C-terminal dimerisation domain"/>
    <property type="match status" value="1"/>
</dbReference>
<dbReference type="RefSeq" id="WP_236682499.1">
    <property type="nucleotide sequence ID" value="NZ_CP010904.1"/>
</dbReference>
<dbReference type="PATRIC" id="fig|1609981.3.peg.923"/>
<dbReference type="InterPro" id="IPR029062">
    <property type="entry name" value="Class_I_gatase-like"/>
</dbReference>
<reference evidence="12 13" key="2">
    <citation type="journal article" date="2016" name="ISME J.">
        <title>Characterization of the first cultured representative of Verrucomicrobia subdivision 5 indicates the proposal of a novel phylum.</title>
        <authorList>
            <person name="Spring S."/>
            <person name="Bunk B."/>
            <person name="Sproer C."/>
            <person name="Schumann P."/>
            <person name="Rohde M."/>
            <person name="Tindall B.J."/>
            <person name="Klenk H.P."/>
        </authorList>
    </citation>
    <scope>NUCLEOTIDE SEQUENCE [LARGE SCALE GENOMIC DNA]</scope>
    <source>
        <strain evidence="12 13">L21-Fru-AB</strain>
    </source>
</reference>
<protein>
    <recommendedName>
        <fullName evidence="9">GMP synthase [glutamine-hydrolyzing]</fullName>
        <ecNumber evidence="9">6.3.5.2</ecNumber>
    </recommendedName>
    <alternativeName>
        <fullName evidence="9">GMP synthetase</fullName>
    </alternativeName>
    <alternativeName>
        <fullName evidence="9">Glutamine amidotransferase</fullName>
    </alternativeName>
</protein>
<keyword evidence="13" id="KW-1185">Reference proteome</keyword>
<evidence type="ECO:0000256" key="10">
    <source>
        <dbReference type="PROSITE-ProRule" id="PRU00886"/>
    </source>
</evidence>
<dbReference type="KEGG" id="vbl:L21SP4_00885"/>
<feature type="binding site" evidence="10">
    <location>
        <begin position="233"/>
        <end position="239"/>
    </location>
    <ligand>
        <name>ATP</name>
        <dbReference type="ChEBI" id="CHEBI:30616"/>
    </ligand>
</feature>
<feature type="active site" description="Nucleophile" evidence="9">
    <location>
        <position position="92"/>
    </location>
</feature>
<dbReference type="GO" id="GO:0005524">
    <property type="term" value="F:ATP binding"/>
    <property type="evidence" value="ECO:0007669"/>
    <property type="project" value="UniProtKB-UniRule"/>
</dbReference>
<evidence type="ECO:0000256" key="7">
    <source>
        <dbReference type="ARBA" id="ARBA00022840"/>
    </source>
</evidence>
<dbReference type="InterPro" id="IPR004739">
    <property type="entry name" value="GMP_synth_GATase"/>
</dbReference>
<dbReference type="PROSITE" id="PS51273">
    <property type="entry name" value="GATASE_TYPE_1"/>
    <property type="match status" value="1"/>
</dbReference>
<evidence type="ECO:0000259" key="11">
    <source>
        <dbReference type="PROSITE" id="PS51553"/>
    </source>
</evidence>
<keyword evidence="8 9" id="KW-0315">Glutamine amidotransferase</keyword>
<gene>
    <name evidence="9 12" type="primary">guaA</name>
    <name evidence="12" type="ORF">L21SP4_00885</name>
</gene>
<keyword evidence="6 9" id="KW-0658">Purine biosynthesis</keyword>
<dbReference type="NCBIfam" id="TIGR00884">
    <property type="entry name" value="guaA_Cterm"/>
    <property type="match status" value="1"/>
</dbReference>
<evidence type="ECO:0000256" key="4">
    <source>
        <dbReference type="ARBA" id="ARBA00022741"/>
    </source>
</evidence>
<dbReference type="InterPro" id="IPR022310">
    <property type="entry name" value="NAD/GMP_synthase"/>
</dbReference>
<evidence type="ECO:0000256" key="1">
    <source>
        <dbReference type="ARBA" id="ARBA00002332"/>
    </source>
</evidence>
<dbReference type="SUPFAM" id="SSF52317">
    <property type="entry name" value="Class I glutamine amidotransferase-like"/>
    <property type="match status" value="1"/>
</dbReference>
<evidence type="ECO:0000256" key="9">
    <source>
        <dbReference type="HAMAP-Rule" id="MF_00344"/>
    </source>
</evidence>
<dbReference type="FunFam" id="3.40.50.620:FF:000001">
    <property type="entry name" value="GMP synthase [glutamine-hydrolyzing]"/>
    <property type="match status" value="1"/>
</dbReference>
<dbReference type="InterPro" id="IPR017926">
    <property type="entry name" value="GATASE"/>
</dbReference>
<keyword evidence="3 9" id="KW-0436">Ligase</keyword>
<evidence type="ECO:0000313" key="12">
    <source>
        <dbReference type="EMBL" id="AKJ64148.1"/>
    </source>
</evidence>
<name>A0A0G3ECV2_9BACT</name>
<dbReference type="AlphaFoldDB" id="A0A0G3ECV2"/>
<dbReference type="Gene3D" id="3.30.300.10">
    <property type="match status" value="1"/>
</dbReference>
<dbReference type="CDD" id="cd01997">
    <property type="entry name" value="GMP_synthase_C"/>
    <property type="match status" value="1"/>
</dbReference>
<dbReference type="PRINTS" id="PR00097">
    <property type="entry name" value="ANTSNTHASEII"/>
</dbReference>
<dbReference type="InterPro" id="IPR025777">
    <property type="entry name" value="GMPS_ATP_PPase_dom"/>
</dbReference>
<keyword evidence="5 9" id="KW-0332">GMP biosynthesis</keyword>
<dbReference type="Gene3D" id="3.40.50.880">
    <property type="match status" value="1"/>
</dbReference>
<evidence type="ECO:0000256" key="2">
    <source>
        <dbReference type="ARBA" id="ARBA00005153"/>
    </source>
</evidence>
<evidence type="ECO:0000313" key="13">
    <source>
        <dbReference type="Proteomes" id="UP000035268"/>
    </source>
</evidence>
<feature type="domain" description="GMPS ATP-PPase" evidence="11">
    <location>
        <begin position="206"/>
        <end position="398"/>
    </location>
</feature>
<dbReference type="EC" id="6.3.5.2" evidence="9"/>
<dbReference type="FunFam" id="3.30.300.10:FF:000002">
    <property type="entry name" value="GMP synthase [glutamine-hydrolyzing]"/>
    <property type="match status" value="1"/>
</dbReference>
<reference evidence="13" key="1">
    <citation type="submission" date="2015-02" db="EMBL/GenBank/DDBJ databases">
        <title>Description and complete genome sequence of the first cultured representative of the subdivision 5 of the Verrucomicrobia phylum.</title>
        <authorList>
            <person name="Spring S."/>
            <person name="Bunk B."/>
            <person name="Sproer C."/>
            <person name="Klenk H.-P."/>
        </authorList>
    </citation>
    <scope>NUCLEOTIDE SEQUENCE [LARGE SCALE GENOMIC DNA]</scope>
    <source>
        <strain evidence="13">L21-Fru-AB</strain>
    </source>
</reference>
<comment type="catalytic activity">
    <reaction evidence="9">
        <text>XMP + L-glutamine + ATP + H2O = GMP + L-glutamate + AMP + diphosphate + 2 H(+)</text>
        <dbReference type="Rhea" id="RHEA:11680"/>
        <dbReference type="ChEBI" id="CHEBI:15377"/>
        <dbReference type="ChEBI" id="CHEBI:15378"/>
        <dbReference type="ChEBI" id="CHEBI:29985"/>
        <dbReference type="ChEBI" id="CHEBI:30616"/>
        <dbReference type="ChEBI" id="CHEBI:33019"/>
        <dbReference type="ChEBI" id="CHEBI:57464"/>
        <dbReference type="ChEBI" id="CHEBI:58115"/>
        <dbReference type="ChEBI" id="CHEBI:58359"/>
        <dbReference type="ChEBI" id="CHEBI:456215"/>
        <dbReference type="EC" id="6.3.5.2"/>
    </reaction>
</comment>
<sequence>MSSSGDKISIRPDEWVAVLDFGSQLTQLIARRVREHKVYCEIVPHDTPADELRRRNPKGLILSGGPASVLDEGSPSCDPALFDLGIPVLGICYGMQLTSRLLGGTVEPGRKREYGKAIMTIDHPDALFQGLAPDLQVWMSHGDKVDTPPEGFRPMAHSDNCSVAAMMHPERRIFGLQFHPEVVHTPQGAEMLWNFCFRICGCRGEWEMSAFIEAATEAIRERVGDHHVICGLSGGVDSSVTATLVHRAIGDRLHCVFVDNGLLRYREAAEVEDLFRDVLGVDLHTAHTAPQFLERLEGVIDPEQKRKIIGRTFIEVFAERARALGPVRFLAQGTLYPDVIESVSPVGGPSATIKSHHNVGGLPEDLEFDLVEPLRELFKDEVRLVGRELGLPSYVVDRQPFPGPGLAVRILGAVDEERLDILREADLRVREEIMKMENYLDVWQYFAVLLPVQSVGVMGDDRTYENVIAVRAVQSLDGMTADWYKLPHDVLDRISNRIINEVRGVNRVVYDISSKPPSTIEWE</sequence>
<dbReference type="PRINTS" id="PR00099">
    <property type="entry name" value="CPSGATASE"/>
</dbReference>
<dbReference type="CDD" id="cd01742">
    <property type="entry name" value="GATase1_GMP_Synthase"/>
    <property type="match status" value="1"/>
</dbReference>
<feature type="active site" evidence="9">
    <location>
        <position position="179"/>
    </location>
</feature>
<dbReference type="Gene3D" id="3.40.50.620">
    <property type="entry name" value="HUPs"/>
    <property type="match status" value="1"/>
</dbReference>